<keyword evidence="2" id="KW-0732">Signal</keyword>
<comment type="caution">
    <text evidence="3">The sequence shown here is derived from an EMBL/GenBank/DDBJ whole genome shotgun (WGS) entry which is preliminary data.</text>
</comment>
<evidence type="ECO:0000256" key="2">
    <source>
        <dbReference type="SAM" id="SignalP"/>
    </source>
</evidence>
<dbReference type="PROSITE" id="PS51257">
    <property type="entry name" value="PROKAR_LIPOPROTEIN"/>
    <property type="match status" value="1"/>
</dbReference>
<keyword evidence="4" id="KW-1185">Reference proteome</keyword>
<dbReference type="InterPro" id="IPR035126">
    <property type="entry name" value="SCVP"/>
</dbReference>
<dbReference type="Proteomes" id="UP001303046">
    <property type="component" value="Unassembled WGS sequence"/>
</dbReference>
<dbReference type="EMBL" id="JAVFWL010000003">
    <property type="protein sequence ID" value="KAK6745722.1"/>
    <property type="molecule type" value="Genomic_DNA"/>
</dbReference>
<feature type="chain" id="PRO_5046971077" evidence="2">
    <location>
        <begin position="33"/>
        <end position="199"/>
    </location>
</feature>
<feature type="signal peptide" evidence="2">
    <location>
        <begin position="1"/>
        <end position="32"/>
    </location>
</feature>
<feature type="region of interest" description="Disordered" evidence="1">
    <location>
        <begin position="48"/>
        <end position="106"/>
    </location>
</feature>
<name>A0ABR1D674_NECAM</name>
<gene>
    <name evidence="3" type="primary">Necator_chrIII.g12833</name>
    <name evidence="3" type="ORF">RB195_012066</name>
</gene>
<reference evidence="3 4" key="1">
    <citation type="submission" date="2023-08" db="EMBL/GenBank/DDBJ databases">
        <title>A Necator americanus chromosomal reference genome.</title>
        <authorList>
            <person name="Ilik V."/>
            <person name="Petrzelkova K.J."/>
            <person name="Pardy F."/>
            <person name="Fuh T."/>
            <person name="Niatou-Singa F.S."/>
            <person name="Gouil Q."/>
            <person name="Baker L."/>
            <person name="Ritchie M.E."/>
            <person name="Jex A.R."/>
            <person name="Gazzola D."/>
            <person name="Li H."/>
            <person name="Toshio Fujiwara R."/>
            <person name="Zhan B."/>
            <person name="Aroian R.V."/>
            <person name="Pafco B."/>
            <person name="Schwarz E.M."/>
        </authorList>
    </citation>
    <scope>NUCLEOTIDE SEQUENCE [LARGE SCALE GENOMIC DNA]</scope>
    <source>
        <strain evidence="3 4">Aroian</strain>
        <tissue evidence="3">Whole animal</tissue>
    </source>
</reference>
<evidence type="ECO:0000313" key="3">
    <source>
        <dbReference type="EMBL" id="KAK6745722.1"/>
    </source>
</evidence>
<proteinExistence type="predicted"/>
<feature type="compositionally biased region" description="Basic and acidic residues" evidence="1">
    <location>
        <begin position="65"/>
        <end position="77"/>
    </location>
</feature>
<protein>
    <submittedName>
        <fullName evidence="3">Uncharacterized protein</fullName>
    </submittedName>
</protein>
<sequence length="199" mass="22380">MLVALNRHDTHLLAQMLFLLVLLASFLNLTQGCASSVDPALLTVQPVPANRPIPKQSQVPVNPDFGKDNRDNTRENTTESTNQGVSSGNSTATPRTTPRRRRREVKHSEVTVVFNLNYDPTTKKTNLQKLRSLRTKLDEYAEANVVRENVTEENGKFAIVYTVLGVDCGKVHQIIRNEESIMNFITDVKCSDKQEIKTF</sequence>
<organism evidence="3 4">
    <name type="scientific">Necator americanus</name>
    <name type="common">Human hookworm</name>
    <dbReference type="NCBI Taxonomy" id="51031"/>
    <lineage>
        <taxon>Eukaryota</taxon>
        <taxon>Metazoa</taxon>
        <taxon>Ecdysozoa</taxon>
        <taxon>Nematoda</taxon>
        <taxon>Chromadorea</taxon>
        <taxon>Rhabditida</taxon>
        <taxon>Rhabditina</taxon>
        <taxon>Rhabditomorpha</taxon>
        <taxon>Strongyloidea</taxon>
        <taxon>Ancylostomatidae</taxon>
        <taxon>Bunostominae</taxon>
        <taxon>Necator</taxon>
    </lineage>
</organism>
<feature type="compositionally biased region" description="Polar residues" evidence="1">
    <location>
        <begin position="78"/>
        <end position="92"/>
    </location>
</feature>
<accession>A0ABR1D674</accession>
<dbReference type="Pfam" id="PF17619">
    <property type="entry name" value="SCVP"/>
    <property type="match status" value="1"/>
</dbReference>
<evidence type="ECO:0000313" key="4">
    <source>
        <dbReference type="Proteomes" id="UP001303046"/>
    </source>
</evidence>
<evidence type="ECO:0000256" key="1">
    <source>
        <dbReference type="SAM" id="MobiDB-lite"/>
    </source>
</evidence>